<dbReference type="AlphaFoldDB" id="A0A8C4TDQ4"/>
<name>A0A8C4TDQ4_ERPCA</name>
<dbReference type="Ensembl" id="ENSECRT00000029796.1">
    <property type="protein sequence ID" value="ENSECRP00000029180.1"/>
    <property type="gene ID" value="ENSECRG00000019773.1"/>
</dbReference>
<dbReference type="InterPro" id="IPR006461">
    <property type="entry name" value="PLAC_motif_containing"/>
</dbReference>
<keyword evidence="3" id="KW-1185">Reference proteome</keyword>
<comment type="similarity">
    <text evidence="1">Belongs to the cornifelin family.</text>
</comment>
<organism evidence="2 3">
    <name type="scientific">Erpetoichthys calabaricus</name>
    <name type="common">Rope fish</name>
    <name type="synonym">Calamoichthys calabaricus</name>
    <dbReference type="NCBI Taxonomy" id="27687"/>
    <lineage>
        <taxon>Eukaryota</taxon>
        <taxon>Metazoa</taxon>
        <taxon>Chordata</taxon>
        <taxon>Craniata</taxon>
        <taxon>Vertebrata</taxon>
        <taxon>Euteleostomi</taxon>
        <taxon>Actinopterygii</taxon>
        <taxon>Polypteriformes</taxon>
        <taxon>Polypteridae</taxon>
        <taxon>Erpetoichthys</taxon>
    </lineage>
</organism>
<dbReference type="Proteomes" id="UP000694620">
    <property type="component" value="Chromosome 17"/>
</dbReference>
<evidence type="ECO:0000313" key="3">
    <source>
        <dbReference type="Proteomes" id="UP000694620"/>
    </source>
</evidence>
<sequence length="122" mass="13956">MIHIITGQIKNFNCLKTKSYYVYYLQLHSVLQYVEFNIDSNHCLFGCFCPCCLAAQVAHAFGECFILGCMPCAHCALRTGMRERYTIPGSLINDCCIMTFCSSCAICQMQREIKIRTMLIIR</sequence>
<reference evidence="2" key="3">
    <citation type="submission" date="2025-09" db="UniProtKB">
        <authorList>
            <consortium name="Ensembl"/>
        </authorList>
    </citation>
    <scope>IDENTIFICATION</scope>
</reference>
<protein>
    <submittedName>
        <fullName evidence="2">Uncharacterized protein</fullName>
    </submittedName>
</protein>
<evidence type="ECO:0000313" key="2">
    <source>
        <dbReference type="Ensembl" id="ENSECRP00000029180.1"/>
    </source>
</evidence>
<reference evidence="2" key="1">
    <citation type="submission" date="2021-06" db="EMBL/GenBank/DDBJ databases">
        <authorList>
            <consortium name="Wellcome Sanger Institute Data Sharing"/>
        </authorList>
    </citation>
    <scope>NUCLEOTIDE SEQUENCE [LARGE SCALE GENOMIC DNA]</scope>
</reference>
<dbReference type="GeneTree" id="ENSGT01140000282901"/>
<dbReference type="Pfam" id="PF04749">
    <property type="entry name" value="PLAC8"/>
    <property type="match status" value="1"/>
</dbReference>
<proteinExistence type="inferred from homology"/>
<reference evidence="2" key="2">
    <citation type="submission" date="2025-08" db="UniProtKB">
        <authorList>
            <consortium name="Ensembl"/>
        </authorList>
    </citation>
    <scope>IDENTIFICATION</scope>
</reference>
<evidence type="ECO:0000256" key="1">
    <source>
        <dbReference type="ARBA" id="ARBA00009024"/>
    </source>
</evidence>
<dbReference type="PANTHER" id="PTHR15907">
    <property type="entry name" value="DUF614 FAMILY PROTEIN-RELATED"/>
    <property type="match status" value="1"/>
</dbReference>
<dbReference type="NCBIfam" id="TIGR01571">
    <property type="entry name" value="A_thal_Cys_rich"/>
    <property type="match status" value="1"/>
</dbReference>
<accession>A0A8C4TDQ4</accession>